<name>A0A1D7SPH5_9CAUD</name>
<gene>
    <name evidence="2" type="ORF">Np121112_027</name>
    <name evidence="1" type="ORF">Np150310_028</name>
    <name evidence="3" type="ORF">RW040310_028</name>
    <name evidence="4" type="ORF">RW140101_027</name>
    <name evidence="5" type="ORF">RW220110_027</name>
    <name evidence="6" type="ORF">RW291109_027</name>
    <name evidence="7" type="ORF">W1120610_027</name>
    <name evidence="8" type="ORF">WH050310_028</name>
</gene>
<evidence type="ECO:0000313" key="4">
    <source>
        <dbReference type="EMBL" id="AOO16800.1"/>
    </source>
</evidence>
<dbReference type="EMBL" id="KX349326">
    <property type="protein sequence ID" value="AOO19162.1"/>
    <property type="molecule type" value="Genomic_DNA"/>
</dbReference>
<dbReference type="EMBL" id="KX349311">
    <property type="protein sequence ID" value="AOO15942.1"/>
    <property type="molecule type" value="Genomic_DNA"/>
</dbReference>
<proteinExistence type="predicted"/>
<dbReference type="EMBL" id="KX349315">
    <property type="protein sequence ID" value="AOO16800.1"/>
    <property type="molecule type" value="Genomic_DNA"/>
</dbReference>
<protein>
    <submittedName>
        <fullName evidence="2">Uncharacterized protein</fullName>
    </submittedName>
</protein>
<dbReference type="EMBL" id="KX349320">
    <property type="protein sequence ID" value="AOO17876.1"/>
    <property type="molecule type" value="Genomic_DNA"/>
</dbReference>
<dbReference type="EMBL" id="KX349324">
    <property type="protein sequence ID" value="AOO18733.1"/>
    <property type="molecule type" value="Genomic_DNA"/>
</dbReference>
<dbReference type="Proteomes" id="UP000224445">
    <property type="component" value="Segment"/>
</dbReference>
<evidence type="ECO:0000313" key="9">
    <source>
        <dbReference type="Proteomes" id="UP000221266"/>
    </source>
</evidence>
<evidence type="ECO:0000313" key="1">
    <source>
        <dbReference type="EMBL" id="AOO15302.1"/>
    </source>
</evidence>
<reference evidence="9 10" key="1">
    <citation type="journal article" date="2016" name="Environ. Microbiol.">
        <title>Genomic diversification of marine cyanophages into stable ecotypes.</title>
        <authorList>
            <person name="Marston M.F."/>
            <person name="Martiny J.B."/>
        </authorList>
    </citation>
    <scope>NUCLEOTIDE SEQUENCE [LARGE SCALE GENOMIC DNA]</scope>
    <source>
        <strain evidence="1">Np_15_0310</strain>
        <strain evidence="2">Np_22_1112</strain>
        <strain evidence="3">RW_04_0310</strain>
        <strain evidence="4">RW_14_0101</strain>
        <strain evidence="5">RW_22_0110</strain>
        <strain evidence="6">RW_29_1109</strain>
        <strain evidence="7">W1_12_0610</strain>
        <strain evidence="8">WH_05_0310</strain>
    </source>
</reference>
<evidence type="ECO:0000313" key="3">
    <source>
        <dbReference type="EMBL" id="AOO15942.1"/>
    </source>
</evidence>
<dbReference type="EMBL" id="KX349316">
    <property type="protein sequence ID" value="AOO17015.1"/>
    <property type="molecule type" value="Genomic_DNA"/>
</dbReference>
<accession>A0A1D7SPH5</accession>
<dbReference type="EMBL" id="KX349309">
    <property type="protein sequence ID" value="AOO15513.1"/>
    <property type="molecule type" value="Genomic_DNA"/>
</dbReference>
<dbReference type="Proteomes" id="UP000226193">
    <property type="component" value="Segment"/>
</dbReference>
<evidence type="ECO:0000313" key="5">
    <source>
        <dbReference type="EMBL" id="AOO17015.1"/>
    </source>
</evidence>
<dbReference type="Proteomes" id="UP000221266">
    <property type="component" value="Segment"/>
</dbReference>
<evidence type="ECO:0000313" key="11">
    <source>
        <dbReference type="Proteomes" id="UP000226193"/>
    </source>
</evidence>
<evidence type="ECO:0000313" key="7">
    <source>
        <dbReference type="EMBL" id="AOO18733.1"/>
    </source>
</evidence>
<evidence type="ECO:0000313" key="10">
    <source>
        <dbReference type="Proteomes" id="UP000223608"/>
    </source>
</evidence>
<evidence type="ECO:0000313" key="2">
    <source>
        <dbReference type="EMBL" id="AOO15513.1"/>
    </source>
</evidence>
<evidence type="ECO:0000313" key="6">
    <source>
        <dbReference type="EMBL" id="AOO17876.1"/>
    </source>
</evidence>
<dbReference type="Proteomes" id="UP000224562">
    <property type="component" value="Segment"/>
</dbReference>
<dbReference type="Proteomes" id="UP000225157">
    <property type="component" value="Segment"/>
</dbReference>
<organism evidence="2 11">
    <name type="scientific">Cyanophage S-RIM12</name>
    <dbReference type="NCBI Taxonomy" id="1278402"/>
    <lineage>
        <taxon>Viruses</taxon>
        <taxon>Duplodnaviria</taxon>
        <taxon>Heunggongvirae</taxon>
        <taxon>Uroviricota</taxon>
        <taxon>Caudoviricetes</taxon>
        <taxon>Pantevenvirales</taxon>
        <taxon>Kyanoviridae</taxon>
        <taxon>Brizovirus</taxon>
        <taxon>Brizovirus syn33</taxon>
    </lineage>
</organism>
<sequence length="52" mass="6068">MTKKTFKGKKDAQWEYEETPEVRAAVARLHNDIRKRNLKEQDDALGYDTGSK</sequence>
<dbReference type="Proteomes" id="UP000225120">
    <property type="component" value="Segment"/>
</dbReference>
<dbReference type="Proteomes" id="UP000224341">
    <property type="component" value="Segment"/>
</dbReference>
<evidence type="ECO:0000313" key="8">
    <source>
        <dbReference type="EMBL" id="AOO19162.1"/>
    </source>
</evidence>
<dbReference type="EMBL" id="KX349308">
    <property type="protein sequence ID" value="AOO15302.1"/>
    <property type="molecule type" value="Genomic_DNA"/>
</dbReference>
<dbReference type="Proteomes" id="UP000223608">
    <property type="component" value="Segment"/>
</dbReference>